<evidence type="ECO:0000256" key="1">
    <source>
        <dbReference type="SAM" id="SignalP"/>
    </source>
</evidence>
<evidence type="ECO:0000313" key="3">
    <source>
        <dbReference type="Proteomes" id="UP001595704"/>
    </source>
</evidence>
<reference evidence="3" key="1">
    <citation type="journal article" date="2019" name="Int. J. Syst. Evol. Microbiol.">
        <title>The Global Catalogue of Microorganisms (GCM) 10K type strain sequencing project: providing services to taxonomists for standard genome sequencing and annotation.</title>
        <authorList>
            <consortium name="The Broad Institute Genomics Platform"/>
            <consortium name="The Broad Institute Genome Sequencing Center for Infectious Disease"/>
            <person name="Wu L."/>
            <person name="Ma J."/>
        </authorList>
    </citation>
    <scope>NUCLEOTIDE SEQUENCE [LARGE SCALE GENOMIC DNA]</scope>
    <source>
        <strain evidence="3">KCTC 42282</strain>
    </source>
</reference>
<name>A0ABV7UGV0_9HYPH</name>
<dbReference type="Proteomes" id="UP001595704">
    <property type="component" value="Unassembled WGS sequence"/>
</dbReference>
<dbReference type="RefSeq" id="WP_191320537.1">
    <property type="nucleotide sequence ID" value="NZ_BNCG01000019.1"/>
</dbReference>
<feature type="signal peptide" evidence="1">
    <location>
        <begin position="1"/>
        <end position="25"/>
    </location>
</feature>
<proteinExistence type="predicted"/>
<comment type="caution">
    <text evidence="2">The sequence shown here is derived from an EMBL/GenBank/DDBJ whole genome shotgun (WGS) entry which is preliminary data.</text>
</comment>
<gene>
    <name evidence="2" type="ORF">ACFONL_09450</name>
</gene>
<keyword evidence="3" id="KW-1185">Reference proteome</keyword>
<evidence type="ECO:0000313" key="2">
    <source>
        <dbReference type="EMBL" id="MFC3637599.1"/>
    </source>
</evidence>
<protein>
    <submittedName>
        <fullName evidence="2">Uncharacterized protein</fullName>
    </submittedName>
</protein>
<sequence>MISRINRLAGGALLFLAAGVCPTFAGDFAQLQGAWVESGAPCKDVFVRKGNGFAFRQPVNPFRPALLISGSTIQGPASTCRIVSHRTMGERHVLALNCATSVAGGETGLVLGGEGDRLNQYPMANDKIGQGYDRCKP</sequence>
<keyword evidence="1" id="KW-0732">Signal</keyword>
<feature type="chain" id="PRO_5045652352" evidence="1">
    <location>
        <begin position="26"/>
        <end position="137"/>
    </location>
</feature>
<accession>A0ABV7UGV0</accession>
<dbReference type="EMBL" id="JBHRYC010000040">
    <property type="protein sequence ID" value="MFC3637599.1"/>
    <property type="molecule type" value="Genomic_DNA"/>
</dbReference>
<organism evidence="2 3">
    <name type="scientific">Camelimonas fluminis</name>
    <dbReference type="NCBI Taxonomy" id="1576911"/>
    <lineage>
        <taxon>Bacteria</taxon>
        <taxon>Pseudomonadati</taxon>
        <taxon>Pseudomonadota</taxon>
        <taxon>Alphaproteobacteria</taxon>
        <taxon>Hyphomicrobiales</taxon>
        <taxon>Chelatococcaceae</taxon>
        <taxon>Camelimonas</taxon>
    </lineage>
</organism>